<dbReference type="SUPFAM" id="SSF52540">
    <property type="entry name" value="P-loop containing nucleoside triphosphate hydrolases"/>
    <property type="match status" value="2"/>
</dbReference>
<dbReference type="CDD" id="cd17933">
    <property type="entry name" value="DEXSc_RecD-like"/>
    <property type="match status" value="1"/>
</dbReference>
<dbReference type="Gene3D" id="2.30.30.940">
    <property type="match status" value="1"/>
</dbReference>
<evidence type="ECO:0000313" key="3">
    <source>
        <dbReference type="Proteomes" id="UP000199662"/>
    </source>
</evidence>
<dbReference type="Pfam" id="PF08751">
    <property type="entry name" value="TrwC"/>
    <property type="match status" value="1"/>
</dbReference>
<dbReference type="PANTHER" id="PTHR47642">
    <property type="entry name" value="ATP-DEPENDENT DNA HELICASE"/>
    <property type="match status" value="1"/>
</dbReference>
<dbReference type="Gene3D" id="3.40.50.300">
    <property type="entry name" value="P-loop containing nucleotide triphosphate hydrolases"/>
    <property type="match status" value="2"/>
</dbReference>
<dbReference type="CDD" id="cd18809">
    <property type="entry name" value="SF1_C_RecD"/>
    <property type="match status" value="1"/>
</dbReference>
<dbReference type="RefSeq" id="WP_091832039.1">
    <property type="nucleotide sequence ID" value="NZ_FNZK01000011.1"/>
</dbReference>
<sequence>MLSISNVTAKMASSYYEKDGYYARDMQDGDRWQGRLCKQLALPIHSLEPEQFNELVLQNPKRAGFDLTFSAPKSVSVAMVMNEEMKKDMLTCHNKAVEKILHEIEANEIAARITKNSITETIQTGNMACGKFNHYVSRNSDMQLHTHAVILNKTMYNEKIYAVSNESIYQNKILYGQLYRNQLAKNLQKKGYSLEITDHEKGFFEIKGVEQEMLERFSTRRQEILQQLKSWNVGDAVNASRAALLSRKAKEHRNLGELTESWRESILQAGGIQVEKVNEPIKVVKEDKRNAFDQAVNRLSEHQYAFSKRELERAVLAEGCIAGMERIDFETQLNKSYLICLGKPISNGEDIYYTSPENQAAELQITQNIVQSQGKMKALLAEKVKSDLIHISQEQGLTLSKEQTEAVLHIATSRDRFSAVQGLAGTGKTYLLNATREVLEKNGYNVIGASFTGKAAEGLQFEAKIKSTTIHSLLNKLEKEAGNAIKDEDFSQKKTWDFEGLLSGKKPEIWVIDEAGLTDNNIMVHLQTAAKAKNAKVVLVGDYQQLAPVGAGNSYSNLVQSGQISTCYLSDIRRQKNETLLQAVKESVTGDIHKSLELVADHTFEIPSTSKRFKAITKEYVELSPAEQKNTIVLTAKNKDRIAINDSIRAALIKNGRLGEGLEYKIQTGKSDECKRNFSIGDKIMFFKNDYKLGVMNGQMGKVINTSECRLVVETNNIAIKINTMEYNHFDHGYAMTTHKAQGVTVDRAIINIDFTQKQLNSRNNYYVDISRAKKKISIYNNSNEKIVKQISQFTKNLVATNFKKEQTIEKVREVSKILNETILISNKAPNGITLHVK</sequence>
<dbReference type="NCBIfam" id="TIGR02686">
    <property type="entry name" value="relax_trwC"/>
    <property type="match status" value="1"/>
</dbReference>
<dbReference type="NCBIfam" id="NF041492">
    <property type="entry name" value="MobF"/>
    <property type="match status" value="1"/>
</dbReference>
<dbReference type="Proteomes" id="UP000199662">
    <property type="component" value="Unassembled WGS sequence"/>
</dbReference>
<dbReference type="AlphaFoldDB" id="A0A1H7AF04"/>
<protein>
    <submittedName>
        <fullName evidence="2">Conjugative relaxase domain-containing protein, TrwC/TraI family</fullName>
    </submittedName>
</protein>
<accession>A0A1H7AF04</accession>
<dbReference type="EMBL" id="FNZK01000011">
    <property type="protein sequence ID" value="SEJ60642.1"/>
    <property type="molecule type" value="Genomic_DNA"/>
</dbReference>
<dbReference type="PANTHER" id="PTHR47642:SF5">
    <property type="entry name" value="ATP-DEPENDENT DNA HELICASE"/>
    <property type="match status" value="1"/>
</dbReference>
<reference evidence="2 3" key="1">
    <citation type="submission" date="2016-10" db="EMBL/GenBank/DDBJ databases">
        <authorList>
            <person name="de Groot N.N."/>
        </authorList>
    </citation>
    <scope>NUCLEOTIDE SEQUENCE [LARGE SCALE GENOMIC DNA]</scope>
    <source>
        <strain evidence="2 3">DSM 2179</strain>
    </source>
</reference>
<dbReference type="InterPro" id="IPR051055">
    <property type="entry name" value="PIF1_helicase"/>
</dbReference>
<feature type="domain" description="TrwC relaxase" evidence="1">
    <location>
        <begin position="10"/>
        <end position="266"/>
    </location>
</feature>
<gene>
    <name evidence="2" type="ORF">SAMN05660742_111153</name>
</gene>
<organism evidence="2 3">
    <name type="scientific">Propionispira arboris</name>
    <dbReference type="NCBI Taxonomy" id="84035"/>
    <lineage>
        <taxon>Bacteria</taxon>
        <taxon>Bacillati</taxon>
        <taxon>Bacillota</taxon>
        <taxon>Negativicutes</taxon>
        <taxon>Selenomonadales</taxon>
        <taxon>Selenomonadaceae</taxon>
        <taxon>Propionispira</taxon>
    </lineage>
</organism>
<dbReference type="STRING" id="84035.SAMN05660742_111153"/>
<evidence type="ECO:0000259" key="1">
    <source>
        <dbReference type="Pfam" id="PF08751"/>
    </source>
</evidence>
<dbReference type="InterPro" id="IPR014059">
    <property type="entry name" value="TraI/TrwC_relax"/>
</dbReference>
<proteinExistence type="predicted"/>
<keyword evidence="3" id="KW-1185">Reference proteome</keyword>
<dbReference type="Pfam" id="PF13604">
    <property type="entry name" value="AAA_30"/>
    <property type="match status" value="1"/>
</dbReference>
<dbReference type="InterPro" id="IPR014862">
    <property type="entry name" value="TrwC"/>
</dbReference>
<dbReference type="SUPFAM" id="SSF55464">
    <property type="entry name" value="Origin of replication-binding domain, RBD-like"/>
    <property type="match status" value="1"/>
</dbReference>
<dbReference type="InterPro" id="IPR027417">
    <property type="entry name" value="P-loop_NTPase"/>
</dbReference>
<name>A0A1H7AF04_9FIRM</name>
<evidence type="ECO:0000313" key="2">
    <source>
        <dbReference type="EMBL" id="SEJ60642.1"/>
    </source>
</evidence>